<dbReference type="EMBL" id="CP003879">
    <property type="protein sequence ID" value="AFU69761.1"/>
    <property type="molecule type" value="Genomic_DNA"/>
</dbReference>
<name>K4IKZ0_PSYTT</name>
<dbReference type="HOGENOM" id="CLU_2809341_0_0_10"/>
<keyword evidence="2" id="KW-1185">Reference proteome</keyword>
<reference evidence="1" key="1">
    <citation type="submission" date="2006-03" db="EMBL/GenBank/DDBJ databases">
        <authorList>
            <person name="Bowman J."/>
            <person name="Ferriera S."/>
            <person name="Johnson J."/>
            <person name="Kravitz S."/>
            <person name="Halpern A."/>
            <person name="Remington K."/>
            <person name="Beeson K."/>
            <person name="Tran B."/>
            <person name="Rogers Y.-H."/>
            <person name="Friedman R."/>
            <person name="Venter J.C."/>
        </authorList>
    </citation>
    <scope>NUCLEOTIDE SEQUENCE [LARGE SCALE GENOMIC DNA]</scope>
    <source>
        <strain evidence="1">ATCC 700755</strain>
    </source>
</reference>
<dbReference type="STRING" id="313595.P700755_003091"/>
<dbReference type="Proteomes" id="UP000008514">
    <property type="component" value="Chromosome"/>
</dbReference>
<dbReference type="AlphaFoldDB" id="K4IKZ0"/>
<sequence>MFKIIFFSPSVNDNITAIGQPKAANLNDSTEFGVAHVLDVYGYVNVHLGAIQTESTVYQRNIEDNLE</sequence>
<evidence type="ECO:0000313" key="2">
    <source>
        <dbReference type="Proteomes" id="UP000008514"/>
    </source>
</evidence>
<organism evidence="1 2">
    <name type="scientific">Psychroflexus torquis (strain ATCC 700755 / CIP 106069 / ACAM 623)</name>
    <dbReference type="NCBI Taxonomy" id="313595"/>
    <lineage>
        <taxon>Bacteria</taxon>
        <taxon>Pseudomonadati</taxon>
        <taxon>Bacteroidota</taxon>
        <taxon>Flavobacteriia</taxon>
        <taxon>Flavobacteriales</taxon>
        <taxon>Flavobacteriaceae</taxon>
        <taxon>Psychroflexus</taxon>
    </lineage>
</organism>
<reference evidence="1" key="2">
    <citation type="submission" date="2012-09" db="EMBL/GenBank/DDBJ databases">
        <title>The complete sequence of Psychroflexus torquis an extreme psychrophile from sea-ice that is stimulated by light.</title>
        <authorList>
            <person name="Feng S."/>
            <person name="Powell S.M."/>
            <person name="Bowman J.P."/>
        </authorList>
    </citation>
    <scope>NUCLEOTIDE SEQUENCE [LARGE SCALE GENOMIC DNA]</scope>
    <source>
        <strain evidence="1">ATCC 700755</strain>
    </source>
</reference>
<proteinExistence type="predicted"/>
<dbReference type="KEGG" id="ptq:P700755_003091"/>
<evidence type="ECO:0000313" key="1">
    <source>
        <dbReference type="EMBL" id="AFU69761.1"/>
    </source>
</evidence>
<accession>K4IKZ0</accession>
<gene>
    <name evidence="1" type="ordered locus">P700755_003091</name>
</gene>
<protein>
    <submittedName>
        <fullName evidence="1">Uncharacterized protein</fullName>
    </submittedName>
</protein>